<dbReference type="Gramene" id="PNT65645">
    <property type="protein sequence ID" value="PNT65645"/>
    <property type="gene ID" value="BRADI_4g45631v3"/>
</dbReference>
<feature type="compositionally biased region" description="Gly residues" evidence="2">
    <location>
        <begin position="333"/>
        <end position="342"/>
    </location>
</feature>
<dbReference type="EMBL" id="CM000883">
    <property type="protein sequence ID" value="PNT65645.1"/>
    <property type="molecule type" value="Genomic_DNA"/>
</dbReference>
<keyword evidence="6" id="KW-1185">Reference proteome</keyword>
<evidence type="ECO:0000313" key="4">
    <source>
        <dbReference type="EMBL" id="PNT65645.1"/>
    </source>
</evidence>
<feature type="region of interest" description="Disordered" evidence="2">
    <location>
        <begin position="1"/>
        <end position="38"/>
    </location>
</feature>
<evidence type="ECO:0000256" key="2">
    <source>
        <dbReference type="SAM" id="MobiDB-lite"/>
    </source>
</evidence>
<dbReference type="AlphaFoldDB" id="A0A2K2CUF5"/>
<dbReference type="PROSITE" id="PS50158">
    <property type="entry name" value="ZF_CCHC"/>
    <property type="match status" value="1"/>
</dbReference>
<dbReference type="OrthoDB" id="673931at2759"/>
<keyword evidence="1" id="KW-0479">Metal-binding</keyword>
<feature type="region of interest" description="Disordered" evidence="2">
    <location>
        <begin position="253"/>
        <end position="283"/>
    </location>
</feature>
<name>A0A2K2CUF5_BRADI</name>
<evidence type="ECO:0000259" key="3">
    <source>
        <dbReference type="PROSITE" id="PS50158"/>
    </source>
</evidence>
<dbReference type="SUPFAM" id="SSF57756">
    <property type="entry name" value="Retrovirus zinc finger-like domains"/>
    <property type="match status" value="1"/>
</dbReference>
<sequence length="478" mass="50537">MVNKTTSFKKAKGKKGNFKKGGKTVATPAKKPKSGPKPDTECFYCKGTGHWKRNCPKYLADKKAGNVKENRQRKGILPTTCEEEGSDRNGVDVVAGLGEDADVEEGCVLTTETAATEVDGDEAVPLAYGGLAGRGDAAFGVEGVTGQRRTTEEEGHGRGGRSGIECRRAAFGAPVTGIEESGRDLGRIEEGIRERRCWVFHSVHLNGKPGQGSVGIGAEIAAAMALLGASVPGRTRKKTRVGLGWWALERDGPEGGSGWRWAREKGRPREKEKKKEKKQKMGCRLGWAREERSRPRSKGKRKKKEVDWAGRWGRWAGPIGSGSGDLLRRRRGTGGGGAGCSGEAGVTGRCGDGAARHGELGDAVGAGSGGRDLAEVGDERAASAGSGEASGGDGGGTTVHQTTNRACQNVRKCEGLWKFEDSRARAHRRGRRGRTPATKTGGVGACGCGQTEGKRRGSRGFKGTRAARFGKVRRGGSR</sequence>
<dbReference type="Gene3D" id="4.10.60.10">
    <property type="entry name" value="Zinc finger, CCHC-type"/>
    <property type="match status" value="1"/>
</dbReference>
<evidence type="ECO:0000313" key="5">
    <source>
        <dbReference type="EnsemblPlants" id="PNT65645"/>
    </source>
</evidence>
<feature type="compositionally biased region" description="Basic residues" evidence="2">
    <location>
        <begin position="468"/>
        <end position="478"/>
    </location>
</feature>
<feature type="compositionally biased region" description="Basic and acidic residues" evidence="2">
    <location>
        <begin position="372"/>
        <end position="381"/>
    </location>
</feature>
<dbReference type="GO" id="GO:0008270">
    <property type="term" value="F:zinc ion binding"/>
    <property type="evidence" value="ECO:0007669"/>
    <property type="project" value="UniProtKB-KW"/>
</dbReference>
<gene>
    <name evidence="4" type="ORF">BRADI_4g45631v3</name>
</gene>
<dbReference type="EnsemblPlants" id="PNT65645">
    <property type="protein sequence ID" value="PNT65645"/>
    <property type="gene ID" value="BRADI_4g45631v3"/>
</dbReference>
<evidence type="ECO:0000313" key="6">
    <source>
        <dbReference type="Proteomes" id="UP000008810"/>
    </source>
</evidence>
<dbReference type="Proteomes" id="UP000008810">
    <property type="component" value="Chromosome 4"/>
</dbReference>
<feature type="compositionally biased region" description="Basic residues" evidence="2">
    <location>
        <begin position="425"/>
        <end position="434"/>
    </location>
</feature>
<dbReference type="SMART" id="SM00343">
    <property type="entry name" value="ZnF_C2HC"/>
    <property type="match status" value="1"/>
</dbReference>
<feature type="compositionally biased region" description="Gly residues" evidence="2">
    <location>
        <begin position="388"/>
        <end position="397"/>
    </location>
</feature>
<dbReference type="GO" id="GO:0003676">
    <property type="term" value="F:nucleic acid binding"/>
    <property type="evidence" value="ECO:0007669"/>
    <property type="project" value="InterPro"/>
</dbReference>
<dbReference type="InParanoid" id="A0A2K2CUF5"/>
<feature type="region of interest" description="Disordered" evidence="2">
    <location>
        <begin position="313"/>
        <end position="345"/>
    </location>
</feature>
<feature type="compositionally biased region" description="Basic residues" evidence="2">
    <location>
        <begin position="7"/>
        <end position="22"/>
    </location>
</feature>
<accession>A0A2K2CUF5</accession>
<keyword evidence="1" id="KW-0862">Zinc</keyword>
<reference evidence="4" key="2">
    <citation type="submission" date="2017-06" db="EMBL/GenBank/DDBJ databases">
        <title>WGS assembly of Brachypodium distachyon.</title>
        <authorList>
            <consortium name="The International Brachypodium Initiative"/>
            <person name="Lucas S."/>
            <person name="Harmon-Smith M."/>
            <person name="Lail K."/>
            <person name="Tice H."/>
            <person name="Grimwood J."/>
            <person name="Bruce D."/>
            <person name="Barry K."/>
            <person name="Shu S."/>
            <person name="Lindquist E."/>
            <person name="Wang M."/>
            <person name="Pitluck S."/>
            <person name="Vogel J.P."/>
            <person name="Garvin D.F."/>
            <person name="Mockler T.C."/>
            <person name="Schmutz J."/>
            <person name="Rokhsar D."/>
            <person name="Bevan M.W."/>
        </authorList>
    </citation>
    <scope>NUCLEOTIDE SEQUENCE</scope>
    <source>
        <strain evidence="4">Bd21</strain>
    </source>
</reference>
<feature type="domain" description="CCHC-type" evidence="3">
    <location>
        <begin position="42"/>
        <end position="57"/>
    </location>
</feature>
<evidence type="ECO:0000256" key="1">
    <source>
        <dbReference type="PROSITE-ProRule" id="PRU00047"/>
    </source>
</evidence>
<proteinExistence type="predicted"/>
<feature type="region of interest" description="Disordered" evidence="2">
    <location>
        <begin position="422"/>
        <end position="478"/>
    </location>
</feature>
<keyword evidence="1" id="KW-0863">Zinc-finger</keyword>
<dbReference type="InterPro" id="IPR036875">
    <property type="entry name" value="Znf_CCHC_sf"/>
</dbReference>
<dbReference type="InterPro" id="IPR001878">
    <property type="entry name" value="Znf_CCHC"/>
</dbReference>
<feature type="compositionally biased region" description="Basic and acidic residues" evidence="2">
    <location>
        <begin position="261"/>
        <end position="273"/>
    </location>
</feature>
<reference evidence="4 5" key="1">
    <citation type="journal article" date="2010" name="Nature">
        <title>Genome sequencing and analysis of the model grass Brachypodium distachyon.</title>
        <authorList>
            <consortium name="International Brachypodium Initiative"/>
        </authorList>
    </citation>
    <scope>NUCLEOTIDE SEQUENCE [LARGE SCALE GENOMIC DNA]</scope>
    <source>
        <strain evidence="4 5">Bd21</strain>
    </source>
</reference>
<protein>
    <recommendedName>
        <fullName evidence="3">CCHC-type domain-containing protein</fullName>
    </recommendedName>
</protein>
<organism evidence="4">
    <name type="scientific">Brachypodium distachyon</name>
    <name type="common">Purple false brome</name>
    <name type="synonym">Trachynia distachya</name>
    <dbReference type="NCBI Taxonomy" id="15368"/>
    <lineage>
        <taxon>Eukaryota</taxon>
        <taxon>Viridiplantae</taxon>
        <taxon>Streptophyta</taxon>
        <taxon>Embryophyta</taxon>
        <taxon>Tracheophyta</taxon>
        <taxon>Spermatophyta</taxon>
        <taxon>Magnoliopsida</taxon>
        <taxon>Liliopsida</taxon>
        <taxon>Poales</taxon>
        <taxon>Poaceae</taxon>
        <taxon>BOP clade</taxon>
        <taxon>Pooideae</taxon>
        <taxon>Stipodae</taxon>
        <taxon>Brachypodieae</taxon>
        <taxon>Brachypodium</taxon>
    </lineage>
</organism>
<dbReference type="Pfam" id="PF00098">
    <property type="entry name" value="zf-CCHC"/>
    <property type="match status" value="1"/>
</dbReference>
<feature type="region of interest" description="Disordered" evidence="2">
    <location>
        <begin position="361"/>
        <end position="403"/>
    </location>
</feature>
<reference evidence="5" key="3">
    <citation type="submission" date="2018-08" db="UniProtKB">
        <authorList>
            <consortium name="EnsemblPlants"/>
        </authorList>
    </citation>
    <scope>IDENTIFICATION</scope>
    <source>
        <strain evidence="5">cv. Bd21</strain>
    </source>
</reference>